<dbReference type="Proteomes" id="UP000075882">
    <property type="component" value="Unassembled WGS sequence"/>
</dbReference>
<dbReference type="GO" id="GO:0003725">
    <property type="term" value="F:double-stranded RNA binding"/>
    <property type="evidence" value="ECO:0007669"/>
    <property type="project" value="TreeGrafter"/>
</dbReference>
<dbReference type="VEuPathDB" id="VectorBase:ACON2_031780"/>
<proteinExistence type="predicted"/>
<dbReference type="GO" id="GO:0005634">
    <property type="term" value="C:nucleus"/>
    <property type="evidence" value="ECO:0007669"/>
    <property type="project" value="TreeGrafter"/>
</dbReference>
<dbReference type="GO" id="GO:0033699">
    <property type="term" value="F:DNA 5'-adenosine monophosphate hydrolase activity"/>
    <property type="evidence" value="ECO:0007669"/>
    <property type="project" value="TreeGrafter"/>
</dbReference>
<dbReference type="AlphaFoldDB" id="A0A8W7PKH9"/>
<dbReference type="GO" id="GO:1990165">
    <property type="term" value="F:single-strand break-containing DNA binding"/>
    <property type="evidence" value="ECO:0007669"/>
    <property type="project" value="TreeGrafter"/>
</dbReference>
<dbReference type="EnsemblMetazoa" id="ACOM033373-RA">
    <property type="protein sequence ID" value="ACOM033373-PA.1"/>
    <property type="gene ID" value="ACOM033373"/>
</dbReference>
<organism evidence="1">
    <name type="scientific">Anopheles coluzzii</name>
    <name type="common">African malaria mosquito</name>
    <dbReference type="NCBI Taxonomy" id="1518534"/>
    <lineage>
        <taxon>Eukaryota</taxon>
        <taxon>Metazoa</taxon>
        <taxon>Ecdysozoa</taxon>
        <taxon>Arthropoda</taxon>
        <taxon>Hexapoda</taxon>
        <taxon>Insecta</taxon>
        <taxon>Pterygota</taxon>
        <taxon>Neoptera</taxon>
        <taxon>Endopterygota</taxon>
        <taxon>Diptera</taxon>
        <taxon>Nematocera</taxon>
        <taxon>Culicoidea</taxon>
        <taxon>Culicidae</taxon>
        <taxon>Anophelinae</taxon>
        <taxon>Anopheles</taxon>
    </lineage>
</organism>
<dbReference type="PANTHER" id="PTHR12486:SF4">
    <property type="entry name" value="APRATAXIN"/>
    <property type="match status" value="1"/>
</dbReference>
<dbReference type="InterPro" id="IPR036265">
    <property type="entry name" value="HIT-like_sf"/>
</dbReference>
<dbReference type="GO" id="GO:0000012">
    <property type="term" value="P:single strand break repair"/>
    <property type="evidence" value="ECO:0007669"/>
    <property type="project" value="TreeGrafter"/>
</dbReference>
<dbReference type="Gene3D" id="3.30.428.10">
    <property type="entry name" value="HIT-like"/>
    <property type="match status" value="1"/>
</dbReference>
<dbReference type="Pfam" id="PF11969">
    <property type="entry name" value="DcpS_C"/>
    <property type="match status" value="1"/>
</dbReference>
<dbReference type="GO" id="GO:0030983">
    <property type="term" value="F:mismatched DNA binding"/>
    <property type="evidence" value="ECO:0007669"/>
    <property type="project" value="TreeGrafter"/>
</dbReference>
<protein>
    <recommendedName>
        <fullName evidence="2">Aprataxin C2HE/C2H2/C2HC zinc finger domain-containing protein</fullName>
    </recommendedName>
</protein>
<reference evidence="1" key="1">
    <citation type="submission" date="2022-08" db="UniProtKB">
        <authorList>
            <consortium name="EnsemblMetazoa"/>
        </authorList>
    </citation>
    <scope>IDENTIFICATION</scope>
</reference>
<name>A0A8W7PKH9_ANOCL</name>
<evidence type="ECO:0000313" key="1">
    <source>
        <dbReference type="EnsemblMetazoa" id="ACOM033373-PA.1"/>
    </source>
</evidence>
<evidence type="ECO:0008006" key="2">
    <source>
        <dbReference type="Google" id="ProtNLM"/>
    </source>
</evidence>
<dbReference type="PANTHER" id="PTHR12486">
    <property type="entry name" value="APRATAXIN-RELATED"/>
    <property type="match status" value="1"/>
</dbReference>
<accession>A0A8W7PKH9</accession>
<dbReference type="SUPFAM" id="SSF54197">
    <property type="entry name" value="HIT-like"/>
    <property type="match status" value="1"/>
</dbReference>
<dbReference type="GO" id="GO:0003697">
    <property type="term" value="F:single-stranded DNA binding"/>
    <property type="evidence" value="ECO:0007669"/>
    <property type="project" value="TreeGrafter"/>
</dbReference>
<sequence>MQLSIDDVALLEDMYGLAQSVIKEGGLDTKQFNFGYHLKPHMKRLHLHVISKDFDSPCLKRRHHWTIFNSDIFQSHDGFSKLI</sequence>